<dbReference type="InterPro" id="IPR006295">
    <property type="entry name" value="DNA_primase_DnaG"/>
</dbReference>
<dbReference type="InterPro" id="IPR016136">
    <property type="entry name" value="DNA_helicase_N/primase_C"/>
</dbReference>
<keyword evidence="4 12" id="KW-0548">Nucleotidyltransferase</keyword>
<comment type="subunit">
    <text evidence="12">Monomer. Interacts with DnaB.</text>
</comment>
<dbReference type="InterPro" id="IPR019475">
    <property type="entry name" value="DNA_primase_DnaB-bd"/>
</dbReference>
<dbReference type="PANTHER" id="PTHR30313">
    <property type="entry name" value="DNA PRIMASE"/>
    <property type="match status" value="1"/>
</dbReference>
<keyword evidence="17" id="KW-1185">Reference proteome</keyword>
<dbReference type="GO" id="GO:0005737">
    <property type="term" value="C:cytoplasm"/>
    <property type="evidence" value="ECO:0007669"/>
    <property type="project" value="TreeGrafter"/>
</dbReference>
<dbReference type="SUPFAM" id="SSF57783">
    <property type="entry name" value="Zinc beta-ribbon"/>
    <property type="match status" value="1"/>
</dbReference>
<dbReference type="SUPFAM" id="SSF48024">
    <property type="entry name" value="N-terminal domain of DnaB helicase"/>
    <property type="match status" value="1"/>
</dbReference>
<dbReference type="GO" id="GO:0003899">
    <property type="term" value="F:DNA-directed RNA polymerase activity"/>
    <property type="evidence" value="ECO:0007669"/>
    <property type="project" value="UniProtKB-UniRule"/>
</dbReference>
<dbReference type="SMART" id="SM00493">
    <property type="entry name" value="TOPRIM"/>
    <property type="match status" value="1"/>
</dbReference>
<evidence type="ECO:0000256" key="3">
    <source>
        <dbReference type="ARBA" id="ARBA00022679"/>
    </source>
</evidence>
<evidence type="ECO:0000256" key="13">
    <source>
        <dbReference type="PIRNR" id="PIRNR002811"/>
    </source>
</evidence>
<evidence type="ECO:0000313" key="17">
    <source>
        <dbReference type="Proteomes" id="UP000040576"/>
    </source>
</evidence>
<dbReference type="NCBIfam" id="TIGR01391">
    <property type="entry name" value="dnaG"/>
    <property type="match status" value="1"/>
</dbReference>
<keyword evidence="2 12" id="KW-0639">Primosome</keyword>
<dbReference type="InterPro" id="IPR034151">
    <property type="entry name" value="TOPRIM_DnaG_bac"/>
</dbReference>
<dbReference type="InterPro" id="IPR036185">
    <property type="entry name" value="DNA_heli_DnaB-like_N_sf"/>
</dbReference>
<dbReference type="Pfam" id="PF10410">
    <property type="entry name" value="DnaB_bind"/>
    <property type="match status" value="1"/>
</dbReference>
<dbReference type="RefSeq" id="WP_034771111.1">
    <property type="nucleotide sequence ID" value="NZ_CCRF01000064.1"/>
</dbReference>
<evidence type="ECO:0000256" key="7">
    <source>
        <dbReference type="ARBA" id="ARBA00022771"/>
    </source>
</evidence>
<gene>
    <name evidence="12 16" type="primary">dnaG</name>
    <name evidence="16" type="ORF">BT1A1_2236</name>
</gene>
<dbReference type="InterPro" id="IPR050219">
    <property type="entry name" value="DnaG_primase"/>
</dbReference>
<dbReference type="Pfam" id="PF13155">
    <property type="entry name" value="Toprim_2"/>
    <property type="match status" value="1"/>
</dbReference>
<dbReference type="FunFam" id="3.90.980.10:FF:000001">
    <property type="entry name" value="DNA primase"/>
    <property type="match status" value="1"/>
</dbReference>
<keyword evidence="3 12" id="KW-0808">Transferase</keyword>
<evidence type="ECO:0000313" key="16">
    <source>
        <dbReference type="EMBL" id="CEE02057.1"/>
    </source>
</evidence>
<comment type="function">
    <text evidence="12 13">RNA polymerase that catalyzes the synthesis of short RNA molecules used as primers for DNA polymerase during DNA replication.</text>
</comment>
<dbReference type="Gene3D" id="6.10.140.360">
    <property type="match status" value="1"/>
</dbReference>
<evidence type="ECO:0000256" key="4">
    <source>
        <dbReference type="ARBA" id="ARBA00022695"/>
    </source>
</evidence>
<keyword evidence="7 12" id="KW-0863">Zinc-finger</keyword>
<dbReference type="FunFam" id="3.90.580.10:FF:000001">
    <property type="entry name" value="DNA primase"/>
    <property type="match status" value="1"/>
</dbReference>
<organism evidence="16 17">
    <name type="scientific">Caldibacillus thermoamylovorans</name>
    <dbReference type="NCBI Taxonomy" id="35841"/>
    <lineage>
        <taxon>Bacteria</taxon>
        <taxon>Bacillati</taxon>
        <taxon>Bacillota</taxon>
        <taxon>Bacilli</taxon>
        <taxon>Bacillales</taxon>
        <taxon>Bacillaceae</taxon>
        <taxon>Caldibacillus</taxon>
    </lineage>
</organism>
<dbReference type="EC" id="2.7.7.101" evidence="12"/>
<dbReference type="GO" id="GO:0003677">
    <property type="term" value="F:DNA binding"/>
    <property type="evidence" value="ECO:0007669"/>
    <property type="project" value="UniProtKB-KW"/>
</dbReference>
<dbReference type="GO" id="GO:0006269">
    <property type="term" value="P:DNA replication, synthesis of primer"/>
    <property type="evidence" value="ECO:0007669"/>
    <property type="project" value="UniProtKB-UniRule"/>
</dbReference>
<dbReference type="EMBL" id="CCRF01000064">
    <property type="protein sequence ID" value="CEE02057.1"/>
    <property type="molecule type" value="Genomic_DNA"/>
</dbReference>
<evidence type="ECO:0000256" key="8">
    <source>
        <dbReference type="ARBA" id="ARBA00022833"/>
    </source>
</evidence>
<dbReference type="PANTHER" id="PTHR30313:SF2">
    <property type="entry name" value="DNA PRIMASE"/>
    <property type="match status" value="1"/>
</dbReference>
<dbReference type="GO" id="GO:0008270">
    <property type="term" value="F:zinc ion binding"/>
    <property type="evidence" value="ECO:0007669"/>
    <property type="project" value="UniProtKB-UniRule"/>
</dbReference>
<evidence type="ECO:0000256" key="9">
    <source>
        <dbReference type="ARBA" id="ARBA00022842"/>
    </source>
</evidence>
<evidence type="ECO:0000256" key="1">
    <source>
        <dbReference type="ARBA" id="ARBA00022478"/>
    </source>
</evidence>
<feature type="domain" description="Toprim" evidence="15">
    <location>
        <begin position="260"/>
        <end position="341"/>
    </location>
</feature>
<dbReference type="HAMAP" id="MF_00974">
    <property type="entry name" value="DNA_primase_DnaG"/>
    <property type="match status" value="1"/>
</dbReference>
<dbReference type="Gene3D" id="3.40.1360.10">
    <property type="match status" value="1"/>
</dbReference>
<keyword evidence="5 12" id="KW-0235">DNA replication</keyword>
<dbReference type="SMART" id="SM00400">
    <property type="entry name" value="ZnF_CHCC"/>
    <property type="match status" value="1"/>
</dbReference>
<dbReference type="PIRSF" id="PIRSF002811">
    <property type="entry name" value="DnaG"/>
    <property type="match status" value="1"/>
</dbReference>
<comment type="domain">
    <text evidence="12">Contains an N-terminal zinc-binding domain, a central core domain that contains the primase activity, and a C-terminal DnaB-binding domain.</text>
</comment>
<dbReference type="InterPro" id="IPR036977">
    <property type="entry name" value="DNA_primase_Znf_CHC2"/>
</dbReference>
<keyword evidence="8 12" id="KW-0862">Zinc</keyword>
<keyword evidence="1 12" id="KW-0240">DNA-directed RNA polymerase</keyword>
<reference evidence="16 17" key="1">
    <citation type="submission" date="2014-07" db="EMBL/GenBank/DDBJ databases">
        <authorList>
            <person name="Wibberg Daniel"/>
        </authorList>
    </citation>
    <scope>NUCLEOTIDE SEQUENCE [LARGE SCALE GENOMIC DNA]</scope>
</reference>
<dbReference type="Pfam" id="PF08275">
    <property type="entry name" value="DNAG_N"/>
    <property type="match status" value="1"/>
</dbReference>
<evidence type="ECO:0000256" key="5">
    <source>
        <dbReference type="ARBA" id="ARBA00022705"/>
    </source>
</evidence>
<comment type="catalytic activity">
    <reaction evidence="12">
        <text>ssDNA + n NTP = ssDNA/pppN(pN)n-1 hybrid + (n-1) diphosphate.</text>
        <dbReference type="EC" id="2.7.7.101"/>
    </reaction>
</comment>
<comment type="similarity">
    <text evidence="12 13">Belongs to the DnaG primase family.</text>
</comment>
<dbReference type="PROSITE" id="PS50880">
    <property type="entry name" value="TOPRIM"/>
    <property type="match status" value="1"/>
</dbReference>
<name>A0A090IWG8_9BACI</name>
<keyword evidence="6 12" id="KW-0479">Metal-binding</keyword>
<feature type="zinc finger region" description="CHC2-type" evidence="12 14">
    <location>
        <begin position="40"/>
        <end position="64"/>
    </location>
</feature>
<evidence type="ECO:0000256" key="14">
    <source>
        <dbReference type="PIRSR" id="PIRSR002811-1"/>
    </source>
</evidence>
<keyword evidence="11 12" id="KW-0804">Transcription</keyword>
<dbReference type="CDD" id="cd03364">
    <property type="entry name" value="TOPRIM_DnaG_primases"/>
    <property type="match status" value="1"/>
</dbReference>
<sequence>MAERIPNEIVKQISQSVDIVEVISNFVHLKKQGRNYFGLCPFHNEKSPSFSVSPDKQIYHCFGCGAGGNVFSFLMDIEGLSFQEAAIKLAGMANIPLHINVSQSKTPGTNTYDKMIEAHELLRQFYHHLLVNTNKGQEALEYLTRRNFTREMIDHFQIGYCLNEWDTSLKFLKSRGFSEELLEKAGLIIKSESNHQYFDRFRGRIIFPIFDMKGNTVAFSGRVMHKGEPKYLNSPETPIFHKGKTLYNFYQARSSIRKKQSLVIFEGFADCIAAYGAGVDNGIGAMGTALTEEHVHMIKRNAERVILCFDSDSAGQSATLKAGELLQKAGCTVQVAMIPEAKDPDEYILTHGSDAFINKVIGTSLTFMAFKMKYYQTGKNLKNEGDRLAYIEQVLGDIATMDNAIERDVYLRQLADEFSLSLDALKQQERQLYYMHKKGLKKQEQQNRVPVSIMSQKPARKAFENAERILIAHMLKSVTFTQRVQKALQDIPFNLDDHQAIVTYLYGFYEEGNEPDLTQFLNFLNDQHLKKLVAEIGMISIAEEVTDREFQDYIKHVVNQHKWLKIKEKERESIEAERQHDVKRAAEIANEIIQLRKSL</sequence>
<evidence type="ECO:0000256" key="11">
    <source>
        <dbReference type="ARBA" id="ARBA00023163"/>
    </source>
</evidence>
<dbReference type="SUPFAM" id="SSF56731">
    <property type="entry name" value="DNA primase core"/>
    <property type="match status" value="1"/>
</dbReference>
<dbReference type="Gene3D" id="3.90.980.10">
    <property type="entry name" value="DNA primase, catalytic core, N-terminal domain"/>
    <property type="match status" value="1"/>
</dbReference>
<protein>
    <recommendedName>
        <fullName evidence="12 13">DNA primase</fullName>
        <ecNumber evidence="12">2.7.7.101</ecNumber>
    </recommendedName>
</protein>
<dbReference type="GO" id="GO:0005524">
    <property type="term" value="F:ATP binding"/>
    <property type="evidence" value="ECO:0007669"/>
    <property type="project" value="InterPro"/>
</dbReference>
<dbReference type="GO" id="GO:1990077">
    <property type="term" value="C:primosome complex"/>
    <property type="evidence" value="ECO:0007669"/>
    <property type="project" value="UniProtKB-KW"/>
</dbReference>
<evidence type="ECO:0000256" key="12">
    <source>
        <dbReference type="HAMAP-Rule" id="MF_00974"/>
    </source>
</evidence>
<dbReference type="GO" id="GO:0003678">
    <property type="term" value="F:DNA helicase activity"/>
    <property type="evidence" value="ECO:0007669"/>
    <property type="project" value="InterPro"/>
</dbReference>
<dbReference type="InterPro" id="IPR002694">
    <property type="entry name" value="Znf_CHC2"/>
</dbReference>
<accession>A0A090IWG8</accession>
<evidence type="ECO:0000259" key="15">
    <source>
        <dbReference type="PROSITE" id="PS50880"/>
    </source>
</evidence>
<comment type="cofactor">
    <cofactor evidence="12 13 14">
        <name>Zn(2+)</name>
        <dbReference type="ChEBI" id="CHEBI:29105"/>
    </cofactor>
    <text evidence="12 13 14">Binds 1 zinc ion per monomer.</text>
</comment>
<dbReference type="AlphaFoldDB" id="A0A090IWG8"/>
<dbReference type="Proteomes" id="UP000040576">
    <property type="component" value="Unassembled WGS sequence"/>
</dbReference>
<evidence type="ECO:0000256" key="10">
    <source>
        <dbReference type="ARBA" id="ARBA00023125"/>
    </source>
</evidence>
<dbReference type="Gene3D" id="3.90.580.10">
    <property type="entry name" value="Zinc finger, CHC2-type domain"/>
    <property type="match status" value="1"/>
</dbReference>
<proteinExistence type="inferred from homology"/>
<keyword evidence="9" id="KW-0460">Magnesium</keyword>
<dbReference type="Pfam" id="PF01807">
    <property type="entry name" value="Zn_ribbon_DnaG"/>
    <property type="match status" value="1"/>
</dbReference>
<dbReference type="GO" id="GO:0000428">
    <property type="term" value="C:DNA-directed RNA polymerase complex"/>
    <property type="evidence" value="ECO:0007669"/>
    <property type="project" value="UniProtKB-KW"/>
</dbReference>
<dbReference type="InterPro" id="IPR030846">
    <property type="entry name" value="DnaG_bac"/>
</dbReference>
<keyword evidence="10 12" id="KW-0238">DNA-binding</keyword>
<dbReference type="Gene3D" id="1.10.860.10">
    <property type="entry name" value="DNAb Helicase, Chain A"/>
    <property type="match status" value="1"/>
</dbReference>
<dbReference type="GeneID" id="92961453"/>
<dbReference type="InterPro" id="IPR013264">
    <property type="entry name" value="DNAG_N"/>
</dbReference>
<evidence type="ECO:0000256" key="6">
    <source>
        <dbReference type="ARBA" id="ARBA00022723"/>
    </source>
</evidence>
<evidence type="ECO:0000256" key="2">
    <source>
        <dbReference type="ARBA" id="ARBA00022515"/>
    </source>
</evidence>
<dbReference type="InterPro" id="IPR037068">
    <property type="entry name" value="DNA_primase_core_N_sf"/>
</dbReference>
<dbReference type="InterPro" id="IPR006171">
    <property type="entry name" value="TOPRIM_dom"/>
</dbReference>